<name>A0A7R9FE79_9NEOP</name>
<evidence type="ECO:0000256" key="2">
    <source>
        <dbReference type="ARBA" id="ARBA00004496"/>
    </source>
</evidence>
<evidence type="ECO:0000256" key="10">
    <source>
        <dbReference type="SAM" id="MobiDB-lite"/>
    </source>
</evidence>
<dbReference type="GO" id="GO:0036158">
    <property type="term" value="P:outer dynein arm assembly"/>
    <property type="evidence" value="ECO:0007669"/>
    <property type="project" value="TreeGrafter"/>
</dbReference>
<evidence type="ECO:0000256" key="8">
    <source>
        <dbReference type="ARBA" id="ARBA00023273"/>
    </source>
</evidence>
<gene>
    <name evidence="12" type="ORF">TTEB3V08_LOCUS133</name>
</gene>
<dbReference type="InterPro" id="IPR056496">
    <property type="entry name" value="CS_DNAAF11_C"/>
</dbReference>
<dbReference type="InterPro" id="IPR003603">
    <property type="entry name" value="U2A'_phosphoprotein32A_C"/>
</dbReference>
<feature type="domain" description="U2A'/phosphoprotein 32 family A C-terminal" evidence="11">
    <location>
        <begin position="301"/>
        <end position="319"/>
    </location>
</feature>
<evidence type="ECO:0000256" key="9">
    <source>
        <dbReference type="ARBA" id="ARBA00049982"/>
    </source>
</evidence>
<dbReference type="SMART" id="SM00365">
    <property type="entry name" value="LRR_SD22"/>
    <property type="match status" value="3"/>
</dbReference>
<comment type="similarity">
    <text evidence="9">Belongs to the tilB family.</text>
</comment>
<comment type="subcellular location">
    <subcellularLocation>
        <location evidence="1">Cell projection</location>
        <location evidence="1">Cilium</location>
    </subcellularLocation>
    <subcellularLocation>
        <location evidence="2">Cytoplasm</location>
    </subcellularLocation>
</comment>
<dbReference type="Pfam" id="PF14580">
    <property type="entry name" value="LRR_9"/>
    <property type="match status" value="1"/>
</dbReference>
<proteinExistence type="inferred from homology"/>
<dbReference type="Gene3D" id="3.80.10.10">
    <property type="entry name" value="Ribonuclease Inhibitor"/>
    <property type="match status" value="1"/>
</dbReference>
<keyword evidence="8" id="KW-0966">Cell projection</keyword>
<keyword evidence="5" id="KW-0677">Repeat</keyword>
<dbReference type="InterPro" id="IPR032675">
    <property type="entry name" value="LRR_dom_sf"/>
</dbReference>
<dbReference type="PROSITE" id="PS51450">
    <property type="entry name" value="LRR"/>
    <property type="match status" value="3"/>
</dbReference>
<evidence type="ECO:0000256" key="4">
    <source>
        <dbReference type="ARBA" id="ARBA00022614"/>
    </source>
</evidence>
<evidence type="ECO:0000256" key="1">
    <source>
        <dbReference type="ARBA" id="ARBA00004138"/>
    </source>
</evidence>
<evidence type="ECO:0000256" key="3">
    <source>
        <dbReference type="ARBA" id="ARBA00022490"/>
    </source>
</evidence>
<organism evidence="12">
    <name type="scientific">Timema tahoe</name>
    <dbReference type="NCBI Taxonomy" id="61484"/>
    <lineage>
        <taxon>Eukaryota</taxon>
        <taxon>Metazoa</taxon>
        <taxon>Ecdysozoa</taxon>
        <taxon>Arthropoda</taxon>
        <taxon>Hexapoda</taxon>
        <taxon>Insecta</taxon>
        <taxon>Pterygota</taxon>
        <taxon>Neoptera</taxon>
        <taxon>Polyneoptera</taxon>
        <taxon>Phasmatodea</taxon>
        <taxon>Timematodea</taxon>
        <taxon>Timematoidea</taxon>
        <taxon>Timematidae</taxon>
        <taxon>Timema</taxon>
    </lineage>
</organism>
<protein>
    <recommendedName>
        <fullName evidence="11">U2A'/phosphoprotein 32 family A C-terminal domain-containing protein</fullName>
    </recommendedName>
</protein>
<evidence type="ECO:0000256" key="5">
    <source>
        <dbReference type="ARBA" id="ARBA00022737"/>
    </source>
</evidence>
<feature type="region of interest" description="Disordered" evidence="10">
    <location>
        <begin position="363"/>
        <end position="382"/>
    </location>
</feature>
<evidence type="ECO:0000256" key="7">
    <source>
        <dbReference type="ARBA" id="ARBA00023069"/>
    </source>
</evidence>
<dbReference type="EMBL" id="OE000016">
    <property type="protein sequence ID" value="CAD7451937.1"/>
    <property type="molecule type" value="Genomic_DNA"/>
</dbReference>
<dbReference type="FunFam" id="3.80.10.10:FF:000052">
    <property type="entry name" value="Leucine rich repeat containing 6"/>
    <property type="match status" value="1"/>
</dbReference>
<dbReference type="AlphaFoldDB" id="A0A7R9FE79"/>
<dbReference type="PANTHER" id="PTHR18849:SF0">
    <property type="entry name" value="CILIA- AND FLAGELLA-ASSOCIATED PROTEIN 410-RELATED"/>
    <property type="match status" value="1"/>
</dbReference>
<dbReference type="SMART" id="SM00446">
    <property type="entry name" value="LRRcap"/>
    <property type="match status" value="1"/>
</dbReference>
<keyword evidence="6" id="KW-0175">Coiled coil</keyword>
<evidence type="ECO:0000256" key="6">
    <source>
        <dbReference type="ARBA" id="ARBA00023054"/>
    </source>
</evidence>
<keyword evidence="3" id="KW-0963">Cytoplasm</keyword>
<sequence length="805" mass="91903">MHLWFSSRCIGLNENFADAYVLTDITNSLFHGLPSSQYGHTTDLVSGTALTNIGHSLGQLPCKTKANTCQVKLRVHMVDDKFNSHLVFTTTRDNDVSMDHGRSNVMIKCRLYQVAILFQHSFQISASIRDITTKTSGQTHISVSVHKHFHVQHLKKEDPHFNLYKPNGFFLLEMVTVTEELLRKRAEHNEGEISSLEELTLHQEDIEKIEHIQKWCKELRILYLQNNLIAKIENVYKLKKLEYLNLALNNIEKIENLDGCESLQKLDLTLNFVGDLTSINNLKLNERLQILYLNGNPCTDFEGYREYVITTLPQLTSLDGTTIERSAKIISAQMFYEVKDSILTEENNYKGHGIRMKDRMPKKALQNKEKGRRPIGRPQTRWMDQAQKDIEAKGANWRRVAEGEVWRNRQEWKKMCQIKVVKIEVCLNQPFSWSMLSWGILRAVKALKIQRLHQKSKSKLKIEEIDEELDKNYDKMDDEKLKEFWSQTTDHSPETRIQMANFTRRHRQNGQPRADATPHYRKYRTFASDGRPLNLNEAKVPFTLTEDETTNSIVLDVSVFRYLDTSLIDVDIHPNYAKVTIKGKVLQIVFDKEIKCGSTVVQRSQTTGHLVLTMPKVSENQCCEVSTPSLQLLYFFYCPTLTPSDMANLESVHPYQLRIDSPGVRCQTCVSGVRGSNPGTGTDLSDYRTLPSPLANLATPVGTTIDSSVYHYSVWCLGWIFTCSFVQDGLCQFVKCTLNVDVGFGRSFHKTDAVLTSNLNVGLLDLRRGRESNATTVAVFLTMSRVSLVAVSPTSGEYNIGNVNQ</sequence>
<dbReference type="SUPFAM" id="SSF52058">
    <property type="entry name" value="L domain-like"/>
    <property type="match status" value="1"/>
</dbReference>
<keyword evidence="7" id="KW-0969">Cilium</keyword>
<dbReference type="Pfam" id="PF23602">
    <property type="entry name" value="CS_DNAAF11_C"/>
    <property type="match status" value="1"/>
</dbReference>
<dbReference type="PANTHER" id="PTHR18849">
    <property type="entry name" value="LEUCINE RICH REPEAT PROTEIN"/>
    <property type="match status" value="1"/>
</dbReference>
<accession>A0A7R9FE79</accession>
<evidence type="ECO:0000259" key="11">
    <source>
        <dbReference type="SMART" id="SM00446"/>
    </source>
</evidence>
<dbReference type="GO" id="GO:0005929">
    <property type="term" value="C:cilium"/>
    <property type="evidence" value="ECO:0007669"/>
    <property type="project" value="UniProtKB-SubCell"/>
</dbReference>
<reference evidence="12" key="1">
    <citation type="submission" date="2020-11" db="EMBL/GenBank/DDBJ databases">
        <authorList>
            <person name="Tran Van P."/>
        </authorList>
    </citation>
    <scope>NUCLEOTIDE SEQUENCE</scope>
</reference>
<evidence type="ECO:0000313" key="12">
    <source>
        <dbReference type="EMBL" id="CAD7451937.1"/>
    </source>
</evidence>
<dbReference type="GO" id="GO:0005737">
    <property type="term" value="C:cytoplasm"/>
    <property type="evidence" value="ECO:0007669"/>
    <property type="project" value="UniProtKB-SubCell"/>
</dbReference>
<dbReference type="InterPro" id="IPR001611">
    <property type="entry name" value="Leu-rich_rpt"/>
</dbReference>
<keyword evidence="4" id="KW-0433">Leucine-rich repeat</keyword>